<comment type="subunit">
    <text evidence="8">Homodimer.</text>
</comment>
<dbReference type="InterPro" id="IPR011907">
    <property type="entry name" value="RNase_III"/>
</dbReference>
<evidence type="ECO:0000256" key="4">
    <source>
        <dbReference type="ARBA" id="ARBA00022722"/>
    </source>
</evidence>
<keyword evidence="5 8" id="KW-0255">Endonuclease</keyword>
<comment type="catalytic activity">
    <reaction evidence="1 8">
        <text>Endonucleolytic cleavage to 5'-phosphomonoester.</text>
        <dbReference type="EC" id="3.1.26.3"/>
    </reaction>
</comment>
<name>A0A2T1G2Z5_9CYAN</name>
<feature type="binding site" evidence="8">
    <location>
        <position position="135"/>
    </location>
    <ligand>
        <name>Mg(2+)</name>
        <dbReference type="ChEBI" id="CHEBI:18420"/>
    </ligand>
</feature>
<keyword evidence="7 8" id="KW-0694">RNA-binding</keyword>
<dbReference type="GO" id="GO:0010468">
    <property type="term" value="P:regulation of gene expression"/>
    <property type="evidence" value="ECO:0007669"/>
    <property type="project" value="TreeGrafter"/>
</dbReference>
<organism evidence="11 12">
    <name type="scientific">Chamaesiphon polymorphus CCALA 037</name>
    <dbReference type="NCBI Taxonomy" id="2107692"/>
    <lineage>
        <taxon>Bacteria</taxon>
        <taxon>Bacillati</taxon>
        <taxon>Cyanobacteriota</taxon>
        <taxon>Cyanophyceae</taxon>
        <taxon>Gomontiellales</taxon>
        <taxon>Chamaesiphonaceae</taxon>
        <taxon>Chamaesiphon</taxon>
    </lineage>
</organism>
<feature type="active site" evidence="8">
    <location>
        <position position="135"/>
    </location>
</feature>
<keyword evidence="8" id="KW-0699">rRNA-binding</keyword>
<evidence type="ECO:0000256" key="3">
    <source>
        <dbReference type="ARBA" id="ARBA00022664"/>
    </source>
</evidence>
<evidence type="ECO:0000256" key="5">
    <source>
        <dbReference type="ARBA" id="ARBA00022759"/>
    </source>
</evidence>
<accession>A0A2T1G2Z5</accession>
<keyword evidence="12" id="KW-1185">Reference proteome</keyword>
<dbReference type="PROSITE" id="PS50137">
    <property type="entry name" value="DS_RBD"/>
    <property type="match status" value="1"/>
</dbReference>
<dbReference type="GO" id="GO:0004525">
    <property type="term" value="F:ribonuclease III activity"/>
    <property type="evidence" value="ECO:0007669"/>
    <property type="project" value="UniProtKB-UniRule"/>
</dbReference>
<dbReference type="GO" id="GO:0006397">
    <property type="term" value="P:mRNA processing"/>
    <property type="evidence" value="ECO:0007669"/>
    <property type="project" value="UniProtKB-UniRule"/>
</dbReference>
<keyword evidence="8" id="KW-0479">Metal-binding</keyword>
<dbReference type="GO" id="GO:0019843">
    <property type="term" value="F:rRNA binding"/>
    <property type="evidence" value="ECO:0007669"/>
    <property type="project" value="UniProtKB-KW"/>
</dbReference>
<dbReference type="EC" id="3.1.26.3" evidence="8"/>
<dbReference type="GO" id="GO:0005737">
    <property type="term" value="C:cytoplasm"/>
    <property type="evidence" value="ECO:0007669"/>
    <property type="project" value="UniProtKB-SubCell"/>
</dbReference>
<dbReference type="InterPro" id="IPR000999">
    <property type="entry name" value="RNase_III_dom"/>
</dbReference>
<dbReference type="AlphaFoldDB" id="A0A2T1G2Z5"/>
<dbReference type="GO" id="GO:0008033">
    <property type="term" value="P:tRNA processing"/>
    <property type="evidence" value="ECO:0007669"/>
    <property type="project" value="UniProtKB-KW"/>
</dbReference>
<dbReference type="InterPro" id="IPR036389">
    <property type="entry name" value="RNase_III_sf"/>
</dbReference>
<dbReference type="Proteomes" id="UP000238937">
    <property type="component" value="Unassembled WGS sequence"/>
</dbReference>
<evidence type="ECO:0000256" key="8">
    <source>
        <dbReference type="HAMAP-Rule" id="MF_00104"/>
    </source>
</evidence>
<evidence type="ECO:0000256" key="7">
    <source>
        <dbReference type="ARBA" id="ARBA00022884"/>
    </source>
</evidence>
<comment type="function">
    <text evidence="8">Digests double-stranded RNA. Involved in the processing of primary rRNA transcript to yield the immediate precursors to the large and small rRNAs (23S and 16S). Processes some mRNAs, and tRNAs when they are encoded in the rRNA operon. Processes pre-crRNA and tracrRNA of type II CRISPR loci if present in the organism.</text>
</comment>
<dbReference type="PANTHER" id="PTHR11207:SF0">
    <property type="entry name" value="RIBONUCLEASE 3"/>
    <property type="match status" value="1"/>
</dbReference>
<comment type="cofactor">
    <cofactor evidence="8">
        <name>Mg(2+)</name>
        <dbReference type="ChEBI" id="CHEBI:18420"/>
    </cofactor>
</comment>
<dbReference type="InterPro" id="IPR014720">
    <property type="entry name" value="dsRBD_dom"/>
</dbReference>
<dbReference type="GO" id="GO:0006364">
    <property type="term" value="P:rRNA processing"/>
    <property type="evidence" value="ECO:0007669"/>
    <property type="project" value="UniProtKB-UniRule"/>
</dbReference>
<keyword evidence="4 8" id="KW-0540">Nuclease</keyword>
<keyword evidence="8" id="KW-0460">Magnesium</keyword>
<dbReference type="SMART" id="SM00358">
    <property type="entry name" value="DSRM"/>
    <property type="match status" value="1"/>
</dbReference>
<dbReference type="Gene3D" id="1.10.1520.10">
    <property type="entry name" value="Ribonuclease III domain"/>
    <property type="match status" value="1"/>
</dbReference>
<feature type="domain" description="RNase III" evidence="10">
    <location>
        <begin position="22"/>
        <end position="146"/>
    </location>
</feature>
<dbReference type="Pfam" id="PF00035">
    <property type="entry name" value="dsrm"/>
    <property type="match status" value="1"/>
</dbReference>
<evidence type="ECO:0000313" key="11">
    <source>
        <dbReference type="EMBL" id="PSB51605.1"/>
    </source>
</evidence>
<evidence type="ECO:0000259" key="9">
    <source>
        <dbReference type="PROSITE" id="PS50137"/>
    </source>
</evidence>
<feature type="domain" description="DRBM" evidence="9">
    <location>
        <begin position="174"/>
        <end position="244"/>
    </location>
</feature>
<dbReference type="SUPFAM" id="SSF54768">
    <property type="entry name" value="dsRNA-binding domain-like"/>
    <property type="match status" value="1"/>
</dbReference>
<reference evidence="11 12" key="1">
    <citation type="submission" date="2018-03" db="EMBL/GenBank/DDBJ databases">
        <title>The ancient ancestry and fast evolution of plastids.</title>
        <authorList>
            <person name="Moore K.R."/>
            <person name="Magnabosco C."/>
            <person name="Momper L."/>
            <person name="Gold D.A."/>
            <person name="Bosak T."/>
            <person name="Fournier G.P."/>
        </authorList>
    </citation>
    <scope>NUCLEOTIDE SEQUENCE [LARGE SCALE GENOMIC DNA]</scope>
    <source>
        <strain evidence="11 12">CCALA 037</strain>
    </source>
</reference>
<sequence>MRRSPFFACKKLLMYPRRQQELERLIVRLGLPEDTQLDWSLLDIALTHPTVGVPNYEQLEFIGDSVVRLAASEFLWETYPDKSVGDFSAIRKVLVSDRILAQLADSYGFDRYLTLAASAVGDPSGRVSRLADAFEAVLAALYLTTHNLKLIRPWLDPHFQKLATEILQDPARQNYKDALQEWTQAHYKALPEYRVREDAVKIDRFQRFIAEVWFRDRHLGTGTGQSKKAAEQAAAKAAYTLLMEQSRG</sequence>
<feature type="active site" evidence="8">
    <location>
        <position position="64"/>
    </location>
</feature>
<dbReference type="EMBL" id="PVWO01000353">
    <property type="protein sequence ID" value="PSB51605.1"/>
    <property type="molecule type" value="Genomic_DNA"/>
</dbReference>
<dbReference type="HAMAP" id="MF_00104">
    <property type="entry name" value="RNase_III"/>
    <property type="match status" value="1"/>
</dbReference>
<dbReference type="PANTHER" id="PTHR11207">
    <property type="entry name" value="RIBONUCLEASE III"/>
    <property type="match status" value="1"/>
</dbReference>
<dbReference type="SMART" id="SM00535">
    <property type="entry name" value="RIBOc"/>
    <property type="match status" value="1"/>
</dbReference>
<dbReference type="GO" id="GO:0046872">
    <property type="term" value="F:metal ion binding"/>
    <property type="evidence" value="ECO:0007669"/>
    <property type="project" value="UniProtKB-KW"/>
</dbReference>
<evidence type="ECO:0000259" key="10">
    <source>
        <dbReference type="PROSITE" id="PS50142"/>
    </source>
</evidence>
<gene>
    <name evidence="8 11" type="primary">rnc</name>
    <name evidence="11" type="ORF">C7B77_21415</name>
</gene>
<dbReference type="CDD" id="cd00593">
    <property type="entry name" value="RIBOc"/>
    <property type="match status" value="1"/>
</dbReference>
<comment type="subcellular location">
    <subcellularLocation>
        <location evidence="8">Cytoplasm</location>
    </subcellularLocation>
</comment>
<dbReference type="Gene3D" id="3.30.160.20">
    <property type="match status" value="1"/>
</dbReference>
<feature type="binding site" evidence="8">
    <location>
        <position position="60"/>
    </location>
    <ligand>
        <name>Mg(2+)</name>
        <dbReference type="ChEBI" id="CHEBI:18420"/>
    </ligand>
</feature>
<feature type="binding site" evidence="8">
    <location>
        <position position="132"/>
    </location>
    <ligand>
        <name>Mg(2+)</name>
        <dbReference type="ChEBI" id="CHEBI:18420"/>
    </ligand>
</feature>
<evidence type="ECO:0000256" key="2">
    <source>
        <dbReference type="ARBA" id="ARBA00010183"/>
    </source>
</evidence>
<comment type="caution">
    <text evidence="11">The sequence shown here is derived from an EMBL/GenBank/DDBJ whole genome shotgun (WGS) entry which is preliminary data.</text>
</comment>
<evidence type="ECO:0000256" key="1">
    <source>
        <dbReference type="ARBA" id="ARBA00000109"/>
    </source>
</evidence>
<keyword evidence="3 8" id="KW-0507">mRNA processing</keyword>
<dbReference type="PROSITE" id="PS50142">
    <property type="entry name" value="RNASE_3_2"/>
    <property type="match status" value="1"/>
</dbReference>
<evidence type="ECO:0000313" key="12">
    <source>
        <dbReference type="Proteomes" id="UP000238937"/>
    </source>
</evidence>
<dbReference type="OrthoDB" id="9805026at2"/>
<keyword evidence="8" id="KW-0963">Cytoplasm</keyword>
<dbReference type="NCBIfam" id="TIGR02191">
    <property type="entry name" value="RNaseIII"/>
    <property type="match status" value="1"/>
</dbReference>
<evidence type="ECO:0000256" key="6">
    <source>
        <dbReference type="ARBA" id="ARBA00022801"/>
    </source>
</evidence>
<keyword evidence="8" id="KW-0819">tRNA processing</keyword>
<protein>
    <recommendedName>
        <fullName evidence="8">Ribonuclease 3</fullName>
        <ecNumber evidence="8">3.1.26.3</ecNumber>
    </recommendedName>
    <alternativeName>
        <fullName evidence="8">Ribonuclease III</fullName>
        <shortName evidence="8">RNase III</shortName>
    </alternativeName>
</protein>
<dbReference type="GO" id="GO:0003725">
    <property type="term" value="F:double-stranded RNA binding"/>
    <property type="evidence" value="ECO:0007669"/>
    <property type="project" value="TreeGrafter"/>
</dbReference>
<keyword evidence="8" id="KW-0698">rRNA processing</keyword>
<dbReference type="RefSeq" id="WP_106309619.1">
    <property type="nucleotide sequence ID" value="NZ_PVWO01000353.1"/>
</dbReference>
<comment type="similarity">
    <text evidence="2">Belongs to the ribonuclease III family.</text>
</comment>
<keyword evidence="6 8" id="KW-0378">Hydrolase</keyword>
<dbReference type="SUPFAM" id="SSF69065">
    <property type="entry name" value="RNase III domain-like"/>
    <property type="match status" value="1"/>
</dbReference>
<dbReference type="Pfam" id="PF00636">
    <property type="entry name" value="Ribonuclease_3"/>
    <property type="match status" value="1"/>
</dbReference>
<proteinExistence type="inferred from homology"/>